<gene>
    <name evidence="1" type="ORF">VITISV_008122</name>
</gene>
<organism evidence="1">
    <name type="scientific">Vitis vinifera</name>
    <name type="common">Grape</name>
    <dbReference type="NCBI Taxonomy" id="29760"/>
    <lineage>
        <taxon>Eukaryota</taxon>
        <taxon>Viridiplantae</taxon>
        <taxon>Streptophyta</taxon>
        <taxon>Embryophyta</taxon>
        <taxon>Tracheophyta</taxon>
        <taxon>Spermatophyta</taxon>
        <taxon>Magnoliopsida</taxon>
        <taxon>eudicotyledons</taxon>
        <taxon>Gunneridae</taxon>
        <taxon>Pentapetalae</taxon>
        <taxon>rosids</taxon>
        <taxon>Vitales</taxon>
        <taxon>Vitaceae</taxon>
        <taxon>Viteae</taxon>
        <taxon>Vitis</taxon>
    </lineage>
</organism>
<protein>
    <submittedName>
        <fullName evidence="1">Uncharacterized protein</fullName>
    </submittedName>
</protein>
<proteinExistence type="predicted"/>
<accession>A5C3I2</accession>
<evidence type="ECO:0000313" key="1">
    <source>
        <dbReference type="EMBL" id="CAN77540.1"/>
    </source>
</evidence>
<reference evidence="1" key="1">
    <citation type="journal article" date="2007" name="PLoS ONE">
        <title>The first genome sequence of an elite grapevine cultivar (Pinot noir Vitis vinifera L.): coping with a highly heterozygous genome.</title>
        <authorList>
            <person name="Velasco R."/>
            <person name="Zharkikh A."/>
            <person name="Troggio M."/>
            <person name="Cartwright D.A."/>
            <person name="Cestaro A."/>
            <person name="Pruss D."/>
            <person name="Pindo M."/>
            <person name="FitzGerald L.M."/>
            <person name="Vezzulli S."/>
            <person name="Reid J."/>
            <person name="Malacarne G."/>
            <person name="Iliev D."/>
            <person name="Coppola G."/>
            <person name="Wardell B."/>
            <person name="Micheletti D."/>
            <person name="Macalma T."/>
            <person name="Facci M."/>
            <person name="Mitchell J.T."/>
            <person name="Perazzolli M."/>
            <person name="Eldredge G."/>
            <person name="Gatto P."/>
            <person name="Oyzerski R."/>
            <person name="Moretto M."/>
            <person name="Gutin N."/>
            <person name="Stefanini M."/>
            <person name="Chen Y."/>
            <person name="Segala C."/>
            <person name="Davenport C."/>
            <person name="Dematte L."/>
            <person name="Mraz A."/>
            <person name="Battilana J."/>
            <person name="Stormo K."/>
            <person name="Costa F."/>
            <person name="Tao Q."/>
            <person name="Si-Ammour A."/>
            <person name="Harkins T."/>
            <person name="Lackey A."/>
            <person name="Perbost C."/>
            <person name="Taillon B."/>
            <person name="Stella A."/>
            <person name="Solovyev V."/>
            <person name="Fawcett J.A."/>
            <person name="Sterck L."/>
            <person name="Vandepoele K."/>
            <person name="Grando S.M."/>
            <person name="Toppo S."/>
            <person name="Moser C."/>
            <person name="Lanchbury J."/>
            <person name="Bogden R."/>
            <person name="Skolnick M."/>
            <person name="Sgaramella V."/>
            <person name="Bhatnagar S.K."/>
            <person name="Fontana P."/>
            <person name="Gutin A."/>
            <person name="Van de Peer Y."/>
            <person name="Salamini F."/>
            <person name="Viola R."/>
        </authorList>
    </citation>
    <scope>NUCLEOTIDE SEQUENCE</scope>
</reference>
<dbReference type="AlphaFoldDB" id="A5C3I2"/>
<dbReference type="EMBL" id="AM480880">
    <property type="protein sequence ID" value="CAN77540.1"/>
    <property type="molecule type" value="Genomic_DNA"/>
</dbReference>
<sequence length="319" mass="36912">MGFDGFKEVRNGMRDFMCVISMRGLSSLEAWSRGSIGIFATLLGFTKCFCKPLFILQVIFIAWSHFEAWRPFRSHLEAWKIISQSKGHFRSKWRIWQGPNGNLTTHFKAWSIFVAILELGVHFIAIWKFGNHFSTKWEFRSPFLKLGAFSQRRAIFAAHFTATKWVYRCCEVALMCQRVVLQLRNTLRNGGVAAKSKNFRFGCAQLQNGTRVLKGGFTAVKHPSKWRLGCKMEDFKAWRFRSHFAAAKRVYGLAKWHSCAKGPLRSCENFCRGHLETAKPFHSEGGDITAKWHHPRQRRHLIHAHLVSQLIRVQLVLLD</sequence>
<name>A5C3I2_VITVI</name>